<keyword evidence="3" id="KW-1185">Reference proteome</keyword>
<dbReference type="EMBL" id="JADWDC010000026">
    <property type="protein sequence ID" value="MCC0177641.1"/>
    <property type="molecule type" value="Genomic_DNA"/>
</dbReference>
<reference evidence="2" key="1">
    <citation type="journal article" date="2021" name="Antonie Van Leeuwenhoek">
        <title>Draft genome and description of Waterburya agarophytonicola gen. nov. sp. nov. (Pleurocapsales, Cyanobacteria): a seaweed symbiont.</title>
        <authorList>
            <person name="Bonthond G."/>
            <person name="Shalygin S."/>
            <person name="Bayer T."/>
            <person name="Weinberger F."/>
        </authorList>
    </citation>
    <scope>NUCLEOTIDE SEQUENCE</scope>
    <source>
        <strain evidence="2">KI4</strain>
    </source>
</reference>
<evidence type="ECO:0000313" key="3">
    <source>
        <dbReference type="Proteomes" id="UP000729733"/>
    </source>
</evidence>
<dbReference type="Proteomes" id="UP000729733">
    <property type="component" value="Unassembled WGS sequence"/>
</dbReference>
<name>A0A964FG47_9CYAN</name>
<dbReference type="AlphaFoldDB" id="A0A964FG47"/>
<feature type="signal peptide" evidence="1">
    <location>
        <begin position="1"/>
        <end position="32"/>
    </location>
</feature>
<keyword evidence="1" id="KW-0732">Signal</keyword>
<evidence type="ECO:0000313" key="2">
    <source>
        <dbReference type="EMBL" id="MCC0177641.1"/>
    </source>
</evidence>
<accession>A0A964FG47</accession>
<comment type="caution">
    <text evidence="2">The sequence shown here is derived from an EMBL/GenBank/DDBJ whole genome shotgun (WGS) entry which is preliminary data.</text>
</comment>
<dbReference type="InterPro" id="IPR011990">
    <property type="entry name" value="TPR-like_helical_dom_sf"/>
</dbReference>
<dbReference type="SUPFAM" id="SSF48452">
    <property type="entry name" value="TPR-like"/>
    <property type="match status" value="1"/>
</dbReference>
<protein>
    <submittedName>
        <fullName evidence="2">Tetratricopeptide repeat protein</fullName>
    </submittedName>
</protein>
<dbReference type="Pfam" id="PF14559">
    <property type="entry name" value="TPR_19"/>
    <property type="match status" value="1"/>
</dbReference>
<feature type="chain" id="PRO_5037539594" evidence="1">
    <location>
        <begin position="33"/>
        <end position="141"/>
    </location>
</feature>
<sequence length="141" mass="15614">MSKKKKNKTKTKTLVRVATLVMGLGFAGSTLAIALSSAFSQSNYTASESEQSGDAPSIESQIQMRVSGYEKVLEREPQNITALEGLAQIHLQTNNTAKAIPVLEKMVKYYPERQEFAGILQLIKQQETSQQTEPEQPQEQP</sequence>
<dbReference type="RefSeq" id="WP_229640706.1">
    <property type="nucleotide sequence ID" value="NZ_JADWDC010000026.1"/>
</dbReference>
<organism evidence="2 3">
    <name type="scientific">Waterburya agarophytonicola KI4</name>
    <dbReference type="NCBI Taxonomy" id="2874699"/>
    <lineage>
        <taxon>Bacteria</taxon>
        <taxon>Bacillati</taxon>
        <taxon>Cyanobacteriota</taxon>
        <taxon>Cyanophyceae</taxon>
        <taxon>Pleurocapsales</taxon>
        <taxon>Hyellaceae</taxon>
        <taxon>Waterburya</taxon>
        <taxon>Waterburya agarophytonicola</taxon>
    </lineage>
</organism>
<dbReference type="Gene3D" id="1.25.40.10">
    <property type="entry name" value="Tetratricopeptide repeat domain"/>
    <property type="match status" value="1"/>
</dbReference>
<evidence type="ECO:0000256" key="1">
    <source>
        <dbReference type="SAM" id="SignalP"/>
    </source>
</evidence>
<gene>
    <name evidence="2" type="ORF">I4641_11695</name>
</gene>
<proteinExistence type="predicted"/>